<accession>A0A7R9QXS6</accession>
<dbReference type="Proteomes" id="UP000728032">
    <property type="component" value="Unassembled WGS sequence"/>
</dbReference>
<protein>
    <recommendedName>
        <fullName evidence="1">F5/8 type C domain-containing protein</fullName>
    </recommendedName>
</protein>
<feature type="domain" description="F5/8 type C" evidence="1">
    <location>
        <begin position="1"/>
        <end position="46"/>
    </location>
</feature>
<feature type="non-terminal residue" evidence="2">
    <location>
        <position position="1"/>
    </location>
</feature>
<dbReference type="InterPro" id="IPR000421">
    <property type="entry name" value="FA58C"/>
</dbReference>
<dbReference type="SUPFAM" id="SSF50939">
    <property type="entry name" value="Sialidases"/>
    <property type="match status" value="1"/>
</dbReference>
<gene>
    <name evidence="2" type="ORF">ONB1V03_LOCUS17438</name>
</gene>
<dbReference type="EMBL" id="OC936417">
    <property type="protein sequence ID" value="CAD7660875.1"/>
    <property type="molecule type" value="Genomic_DNA"/>
</dbReference>
<name>A0A7R9QXS6_9ACAR</name>
<reference evidence="2" key="1">
    <citation type="submission" date="2020-11" db="EMBL/GenBank/DDBJ databases">
        <authorList>
            <person name="Tran Van P."/>
        </authorList>
    </citation>
    <scope>NUCLEOTIDE SEQUENCE</scope>
</reference>
<dbReference type="EMBL" id="CAJPVJ010021592">
    <property type="protein sequence ID" value="CAG2178011.1"/>
    <property type="molecule type" value="Genomic_DNA"/>
</dbReference>
<evidence type="ECO:0000313" key="3">
    <source>
        <dbReference type="Proteomes" id="UP000728032"/>
    </source>
</evidence>
<dbReference type="OrthoDB" id="6502960at2759"/>
<evidence type="ECO:0000313" key="2">
    <source>
        <dbReference type="EMBL" id="CAD7660875.1"/>
    </source>
</evidence>
<organism evidence="2">
    <name type="scientific">Oppiella nova</name>
    <dbReference type="NCBI Taxonomy" id="334625"/>
    <lineage>
        <taxon>Eukaryota</taxon>
        <taxon>Metazoa</taxon>
        <taxon>Ecdysozoa</taxon>
        <taxon>Arthropoda</taxon>
        <taxon>Chelicerata</taxon>
        <taxon>Arachnida</taxon>
        <taxon>Acari</taxon>
        <taxon>Acariformes</taxon>
        <taxon>Sarcoptiformes</taxon>
        <taxon>Oribatida</taxon>
        <taxon>Brachypylina</taxon>
        <taxon>Oppioidea</taxon>
        <taxon>Oppiidae</taxon>
        <taxon>Oppiella</taxon>
    </lineage>
</organism>
<dbReference type="PROSITE" id="PS50022">
    <property type="entry name" value="FA58C_3"/>
    <property type="match status" value="1"/>
</dbReference>
<proteinExistence type="predicted"/>
<dbReference type="InterPro" id="IPR036278">
    <property type="entry name" value="Sialidase_sf"/>
</dbReference>
<dbReference type="AlphaFoldDB" id="A0A7R9QXS6"/>
<sequence length="215" mass="24912">YAEGSATDIIQRPQEARYYRFVIEEASDTNREYDQFVAVRLEFFGCYVDADETSNMTCTERPNTWFSDSNERLNRHFSADSYNNVIYFCDSTSDMNHQVCYYSNSGGSTWNIIGRSIDTIQGYELSSGKIFAIDSERPAYLSSKDGLKWTPETYEAFNQSVSHHKFQHKVIVPALHKEGLRRMNLKVGNWKALHDGLYFEDSSVPKAYWNKCCKM</sequence>
<evidence type="ECO:0000259" key="1">
    <source>
        <dbReference type="PROSITE" id="PS50022"/>
    </source>
</evidence>
<keyword evidence="3" id="KW-1185">Reference proteome</keyword>